<dbReference type="PANTHER" id="PTHR10543:SF89">
    <property type="entry name" value="CAROTENOID 9,10(9',10')-CLEAVAGE DIOXYGENASE 1"/>
    <property type="match status" value="1"/>
</dbReference>
<dbReference type="InterPro" id="IPR004294">
    <property type="entry name" value="Carotenoid_Oase"/>
</dbReference>
<organism evidence="6 7">
    <name type="scientific">Phialocephala subalpina</name>
    <dbReference type="NCBI Taxonomy" id="576137"/>
    <lineage>
        <taxon>Eukaryota</taxon>
        <taxon>Fungi</taxon>
        <taxon>Dikarya</taxon>
        <taxon>Ascomycota</taxon>
        <taxon>Pezizomycotina</taxon>
        <taxon>Leotiomycetes</taxon>
        <taxon>Helotiales</taxon>
        <taxon>Mollisiaceae</taxon>
        <taxon>Phialocephala</taxon>
        <taxon>Phialocephala fortinii species complex</taxon>
    </lineage>
</organism>
<feature type="binding site" evidence="5">
    <location>
        <position position="224"/>
    </location>
    <ligand>
        <name>Fe cation</name>
        <dbReference type="ChEBI" id="CHEBI:24875"/>
        <note>catalytic</note>
    </ligand>
</feature>
<dbReference type="Proteomes" id="UP000184330">
    <property type="component" value="Unassembled WGS sequence"/>
</dbReference>
<feature type="binding site" evidence="5">
    <location>
        <position position="482"/>
    </location>
    <ligand>
        <name>Fe cation</name>
        <dbReference type="ChEBI" id="CHEBI:24875"/>
        <note>catalytic</note>
    </ligand>
</feature>
<evidence type="ECO:0000313" key="7">
    <source>
        <dbReference type="Proteomes" id="UP000184330"/>
    </source>
</evidence>
<proteinExistence type="inferred from homology"/>
<name>A0A1L7XPN0_9HELO</name>
<dbReference type="AlphaFoldDB" id="A0A1L7XPN0"/>
<keyword evidence="4 5" id="KW-0408">Iron</keyword>
<keyword evidence="7" id="KW-1185">Reference proteome</keyword>
<protein>
    <submittedName>
        <fullName evidence="6">Probable lignostilbene dioxygenase</fullName>
    </submittedName>
</protein>
<sequence length="495" mass="56105">MTNELPPVPQAFPDLPQFQGLMKPCRFEGEANHLEITGSIPKEIDGVFYRVMPDPQFPAFQPNDPWFNGDGNISAFHISNGMAHFKQRYVRTEKFIREREAHRALLGKYRNKFTDAISFKIRSTANTNIVHFRGKLLACKEDSPPYAMDPITLETFGLYDFDGQLPSCTFTAHPKMDPISKEFVCFGYEAKGDGTPDVCYFSFDKEGKLSEEVWMVAPVCAMIHDFAVTDNWVLFPMIPQTCDIERMKAGGEHWQWDPELPFYLGVLPRHNAKGSDWFHAPNAFPGHSANAYETPSGEIVFDLALSNKNVFFWWPDKHGHAPSPHEIVNNMTRFTFDPLSTNLELPPPSKLVTDDLEFAKIDERFMMRKHKHIFFDVMDHPHTDFATVAPKMGGGAPIYNALGHFNVESGKYERYFPGNTHLVQEPVFIPRGNDAEEGDGWLLALVNDLNAGNSELHLVDTRNFGSAQAVVKLPVRMRPGLHGNWVDGEELRVSV</sequence>
<evidence type="ECO:0000256" key="4">
    <source>
        <dbReference type="ARBA" id="ARBA00023004"/>
    </source>
</evidence>
<dbReference type="PANTHER" id="PTHR10543">
    <property type="entry name" value="BETA-CAROTENE DIOXYGENASE"/>
    <property type="match status" value="1"/>
</dbReference>
<evidence type="ECO:0000313" key="6">
    <source>
        <dbReference type="EMBL" id="CZR66996.1"/>
    </source>
</evidence>
<dbReference type="Pfam" id="PF03055">
    <property type="entry name" value="RPE65"/>
    <property type="match status" value="1"/>
</dbReference>
<accession>A0A1L7XPN0</accession>
<dbReference type="GO" id="GO:0010436">
    <property type="term" value="F:carotenoid dioxygenase activity"/>
    <property type="evidence" value="ECO:0007669"/>
    <property type="project" value="TreeGrafter"/>
</dbReference>
<evidence type="ECO:0000256" key="1">
    <source>
        <dbReference type="ARBA" id="ARBA00006787"/>
    </source>
</evidence>
<keyword evidence="3" id="KW-0560">Oxidoreductase</keyword>
<dbReference type="GO" id="GO:0046872">
    <property type="term" value="F:metal ion binding"/>
    <property type="evidence" value="ECO:0007669"/>
    <property type="project" value="UniProtKB-KW"/>
</dbReference>
<dbReference type="GO" id="GO:0016121">
    <property type="term" value="P:carotene catabolic process"/>
    <property type="evidence" value="ECO:0007669"/>
    <property type="project" value="TreeGrafter"/>
</dbReference>
<keyword evidence="2 5" id="KW-0479">Metal-binding</keyword>
<dbReference type="EMBL" id="FJOG01000041">
    <property type="protein sequence ID" value="CZR66996.1"/>
    <property type="molecule type" value="Genomic_DNA"/>
</dbReference>
<keyword evidence="6" id="KW-0223">Dioxygenase</keyword>
<comment type="cofactor">
    <cofactor evidence="5">
        <name>Fe(2+)</name>
        <dbReference type="ChEBI" id="CHEBI:29033"/>
    </cofactor>
    <text evidence="5">Binds 1 Fe(2+) ion per subunit.</text>
</comment>
<gene>
    <name evidence="6" type="ORF">PAC_16895</name>
</gene>
<dbReference type="OrthoDB" id="1069523at2759"/>
<evidence type="ECO:0000256" key="2">
    <source>
        <dbReference type="ARBA" id="ARBA00022723"/>
    </source>
</evidence>
<evidence type="ECO:0000256" key="3">
    <source>
        <dbReference type="ARBA" id="ARBA00023002"/>
    </source>
</evidence>
<feature type="binding site" evidence="5">
    <location>
        <position position="287"/>
    </location>
    <ligand>
        <name>Fe cation</name>
        <dbReference type="ChEBI" id="CHEBI:24875"/>
        <note>catalytic</note>
    </ligand>
</feature>
<evidence type="ECO:0000256" key="5">
    <source>
        <dbReference type="PIRSR" id="PIRSR604294-1"/>
    </source>
</evidence>
<dbReference type="STRING" id="576137.A0A1L7XPN0"/>
<comment type="similarity">
    <text evidence="1">Belongs to the carotenoid oxygenase family.</text>
</comment>
<feature type="binding site" evidence="5">
    <location>
        <position position="173"/>
    </location>
    <ligand>
        <name>Fe cation</name>
        <dbReference type="ChEBI" id="CHEBI:24875"/>
        <note>catalytic</note>
    </ligand>
</feature>
<reference evidence="6 7" key="1">
    <citation type="submission" date="2016-03" db="EMBL/GenBank/DDBJ databases">
        <authorList>
            <person name="Ploux O."/>
        </authorList>
    </citation>
    <scope>NUCLEOTIDE SEQUENCE [LARGE SCALE GENOMIC DNA]</scope>
    <source>
        <strain evidence="6 7">UAMH 11012</strain>
    </source>
</reference>